<reference evidence="1" key="1">
    <citation type="journal article" date="2022" name="Front. Genet.">
        <title>Chromosome-Scale Assembly of the Dendrobium nobile Genome Provides Insights Into the Molecular Mechanism of the Biosynthesis of the Medicinal Active Ingredient of Dendrobium.</title>
        <authorList>
            <person name="Xu Q."/>
            <person name="Niu S.-C."/>
            <person name="Li K.-L."/>
            <person name="Zheng P.-J."/>
            <person name="Zhang X.-J."/>
            <person name="Jia Y."/>
            <person name="Liu Y."/>
            <person name="Niu Y.-X."/>
            <person name="Yu L.-H."/>
            <person name="Chen D.-F."/>
            <person name="Zhang G.-Q."/>
        </authorList>
    </citation>
    <scope>NUCLEOTIDE SEQUENCE</scope>
    <source>
        <tissue evidence="1">Leaf</tissue>
    </source>
</reference>
<protein>
    <submittedName>
        <fullName evidence="1">Uncharacterized protein</fullName>
    </submittedName>
</protein>
<accession>A0A8T3AVU6</accession>
<sequence>MRGAPTNQLIEEGSSRIHESLAYSPDEILEVKATTNEIFRCLLHTWGEDEDVVLWHENDEIMKLRQYRSGYELRASGWKLLQERFSDMNGHLVSLNFIKDRIRELGCDRHGNVEPGIGISMVDIDHCILYQHWSHKEDKWLLDNYKLLMQCSQSGKERKFLDGEDWNHLQHGFMYHFKCCPTQTQLQGRVRNLLRK</sequence>
<organism evidence="1 2">
    <name type="scientific">Dendrobium nobile</name>
    <name type="common">Orchid</name>
    <dbReference type="NCBI Taxonomy" id="94219"/>
    <lineage>
        <taxon>Eukaryota</taxon>
        <taxon>Viridiplantae</taxon>
        <taxon>Streptophyta</taxon>
        <taxon>Embryophyta</taxon>
        <taxon>Tracheophyta</taxon>
        <taxon>Spermatophyta</taxon>
        <taxon>Magnoliopsida</taxon>
        <taxon>Liliopsida</taxon>
        <taxon>Asparagales</taxon>
        <taxon>Orchidaceae</taxon>
        <taxon>Epidendroideae</taxon>
        <taxon>Malaxideae</taxon>
        <taxon>Dendrobiinae</taxon>
        <taxon>Dendrobium</taxon>
    </lineage>
</organism>
<keyword evidence="2" id="KW-1185">Reference proteome</keyword>
<evidence type="ECO:0000313" key="1">
    <source>
        <dbReference type="EMBL" id="KAI0498195.1"/>
    </source>
</evidence>
<proteinExistence type="predicted"/>
<dbReference type="Proteomes" id="UP000829196">
    <property type="component" value="Unassembled WGS sequence"/>
</dbReference>
<comment type="caution">
    <text evidence="1">The sequence shown here is derived from an EMBL/GenBank/DDBJ whole genome shotgun (WGS) entry which is preliminary data.</text>
</comment>
<dbReference type="AlphaFoldDB" id="A0A8T3AVU6"/>
<dbReference type="EMBL" id="JAGYWB010000015">
    <property type="protein sequence ID" value="KAI0498195.1"/>
    <property type="molecule type" value="Genomic_DNA"/>
</dbReference>
<gene>
    <name evidence="1" type="ORF">KFK09_021436</name>
</gene>
<evidence type="ECO:0000313" key="2">
    <source>
        <dbReference type="Proteomes" id="UP000829196"/>
    </source>
</evidence>
<dbReference type="OrthoDB" id="10413159at2759"/>
<name>A0A8T3AVU6_DENNO</name>